<sequence>MIQNPILRGFCPDPSIIRAGEDFYIATSTFEWWPGVRLFHSKDLKNWEQIPSPLRRVSQLNMVGDPASGGVWAPCLSYDGKKFWLVFTDVKTKKGRYYNTHNYLVYADDIRGVWSDPVYLNSVGFDPSLFHDVDGRKYLINMLNGFKGITVQEYDPLTNRLVGRVEKVFGGTEAGFTEGPHMYHIGDWYYLLVAEGGTSYGHQVTIARSRSIWGPFEVDPENPMLTSDIEDENALQKAGHADFVDTGHGEWYMVHLCGRSRTTEDGRKVCLTGRETAIQKVCWKDGWLRLESGGRFAQTETEEPEGIPIHPLPEVPARDDFNENMMGLRYSCPRAPLVDSMNQVERPGWLRLYGQESLNSLHHVSLMGVRQEELHAMAETAMDFVPERPEQAAGLAYMYDAMNFYIFIKTRDEAGKTVLNLICSDSGVCTDLMEPVEVPETDVLYLRAQTDEAGAFVRFFYSMDGAGWIQAGGEYTTEILTDEHCRGFTGAHFGMYCHDMSGSRKFADFDYFTYKNI</sequence>
<dbReference type="CDD" id="cd09000">
    <property type="entry name" value="GH43_SXA-like"/>
    <property type="match status" value="1"/>
</dbReference>
<accession>A0A4Q7PJX8</accession>
<evidence type="ECO:0000256" key="1">
    <source>
        <dbReference type="ARBA" id="ARBA00009865"/>
    </source>
</evidence>
<feature type="domain" description="Beta-xylosidase C-terminal Concanavalin A-like" evidence="7">
    <location>
        <begin position="318"/>
        <end position="515"/>
    </location>
</feature>
<dbReference type="AlphaFoldDB" id="A0A4Q7PJX8"/>
<dbReference type="PANTHER" id="PTHR42812">
    <property type="entry name" value="BETA-XYLOSIDASE"/>
    <property type="match status" value="1"/>
</dbReference>
<comment type="caution">
    <text evidence="8">The sequence shown here is derived from an EMBL/GenBank/DDBJ whole genome shotgun (WGS) entry which is preliminary data.</text>
</comment>
<dbReference type="Proteomes" id="UP000292927">
    <property type="component" value="Unassembled WGS sequence"/>
</dbReference>
<dbReference type="InterPro" id="IPR023296">
    <property type="entry name" value="Glyco_hydro_beta-prop_sf"/>
</dbReference>
<feature type="active site" description="Proton donor" evidence="4">
    <location>
        <position position="178"/>
    </location>
</feature>
<dbReference type="Pfam" id="PF04616">
    <property type="entry name" value="Glyco_hydro_43"/>
    <property type="match status" value="1"/>
</dbReference>
<evidence type="ECO:0000256" key="5">
    <source>
        <dbReference type="PIRSR" id="PIRSR606710-2"/>
    </source>
</evidence>
<dbReference type="SUPFAM" id="SSF75005">
    <property type="entry name" value="Arabinanase/levansucrase/invertase"/>
    <property type="match status" value="1"/>
</dbReference>
<dbReference type="GO" id="GO:0005975">
    <property type="term" value="P:carbohydrate metabolic process"/>
    <property type="evidence" value="ECO:0007669"/>
    <property type="project" value="InterPro"/>
</dbReference>
<dbReference type="InterPro" id="IPR041542">
    <property type="entry name" value="GH43_C2"/>
</dbReference>
<dbReference type="PANTHER" id="PTHR42812:SF12">
    <property type="entry name" value="BETA-XYLOSIDASE-RELATED"/>
    <property type="match status" value="1"/>
</dbReference>
<evidence type="ECO:0000313" key="8">
    <source>
        <dbReference type="EMBL" id="RZT00976.1"/>
    </source>
</evidence>
<evidence type="ECO:0000313" key="9">
    <source>
        <dbReference type="Proteomes" id="UP000292927"/>
    </source>
</evidence>
<dbReference type="Pfam" id="PF17851">
    <property type="entry name" value="GH43_C2"/>
    <property type="match status" value="1"/>
</dbReference>
<dbReference type="SUPFAM" id="SSF49899">
    <property type="entry name" value="Concanavalin A-like lectins/glucanases"/>
    <property type="match status" value="1"/>
</dbReference>
<evidence type="ECO:0000256" key="2">
    <source>
        <dbReference type="ARBA" id="ARBA00022801"/>
    </source>
</evidence>
<dbReference type="InterPro" id="IPR006710">
    <property type="entry name" value="Glyco_hydro_43"/>
</dbReference>
<dbReference type="RefSeq" id="WP_130434468.1">
    <property type="nucleotide sequence ID" value="NZ_SGXF01000002.1"/>
</dbReference>
<dbReference type="InterPro" id="IPR051795">
    <property type="entry name" value="Glycosyl_Hydrlase_43"/>
</dbReference>
<protein>
    <submittedName>
        <fullName evidence="8">Xylan 1,4-beta-xylosidase</fullName>
    </submittedName>
</protein>
<dbReference type="GO" id="GO:0004553">
    <property type="term" value="F:hydrolase activity, hydrolyzing O-glycosyl compounds"/>
    <property type="evidence" value="ECO:0007669"/>
    <property type="project" value="InterPro"/>
</dbReference>
<reference evidence="8 9" key="1">
    <citation type="submission" date="2019-02" db="EMBL/GenBank/DDBJ databases">
        <title>Genomic Encyclopedia of Type Strains, Phase IV (KMG-IV): sequencing the most valuable type-strain genomes for metagenomic binning, comparative biology and taxonomic classification.</title>
        <authorList>
            <person name="Goeker M."/>
        </authorList>
    </citation>
    <scope>NUCLEOTIDE SEQUENCE [LARGE SCALE GENOMIC DNA]</scope>
    <source>
        <strain evidence="8 9">DSM 29486</strain>
    </source>
</reference>
<dbReference type="Gene3D" id="2.60.120.200">
    <property type="match status" value="1"/>
</dbReference>
<feature type="active site" description="Proton acceptor" evidence="4">
    <location>
        <position position="13"/>
    </location>
</feature>
<evidence type="ECO:0000256" key="6">
    <source>
        <dbReference type="RuleBase" id="RU361187"/>
    </source>
</evidence>
<keyword evidence="9" id="KW-1185">Reference proteome</keyword>
<evidence type="ECO:0000256" key="3">
    <source>
        <dbReference type="ARBA" id="ARBA00023295"/>
    </source>
</evidence>
<keyword evidence="3 6" id="KW-0326">Glycosidase</keyword>
<dbReference type="Gene3D" id="2.115.10.20">
    <property type="entry name" value="Glycosyl hydrolase domain, family 43"/>
    <property type="match status" value="1"/>
</dbReference>
<name>A0A4Q7PJX8_9FIRM</name>
<comment type="similarity">
    <text evidence="1 6">Belongs to the glycosyl hydrolase 43 family.</text>
</comment>
<dbReference type="InterPro" id="IPR013320">
    <property type="entry name" value="ConA-like_dom_sf"/>
</dbReference>
<organism evidence="8 9">
    <name type="scientific">Cuneatibacter caecimuris</name>
    <dbReference type="NCBI Taxonomy" id="1796618"/>
    <lineage>
        <taxon>Bacteria</taxon>
        <taxon>Bacillati</taxon>
        <taxon>Bacillota</taxon>
        <taxon>Clostridia</taxon>
        <taxon>Lachnospirales</taxon>
        <taxon>Lachnospiraceae</taxon>
        <taxon>Cuneatibacter</taxon>
    </lineage>
</organism>
<evidence type="ECO:0000256" key="4">
    <source>
        <dbReference type="PIRSR" id="PIRSR606710-1"/>
    </source>
</evidence>
<dbReference type="OrthoDB" id="9801455at2"/>
<feature type="site" description="Important for catalytic activity, responsible for pKa modulation of the active site Glu and correct orientation of both the proton donor and substrate" evidence="5">
    <location>
        <position position="126"/>
    </location>
</feature>
<dbReference type="EMBL" id="SGXF01000002">
    <property type="protein sequence ID" value="RZT00976.1"/>
    <property type="molecule type" value="Genomic_DNA"/>
</dbReference>
<gene>
    <name evidence="8" type="ORF">EV209_1413</name>
</gene>
<proteinExistence type="inferred from homology"/>
<evidence type="ECO:0000259" key="7">
    <source>
        <dbReference type="Pfam" id="PF17851"/>
    </source>
</evidence>
<keyword evidence="2 6" id="KW-0378">Hydrolase</keyword>